<keyword evidence="2" id="KW-1185">Reference proteome</keyword>
<dbReference type="Pfam" id="PF19524">
    <property type="entry name" value="DUF6054"/>
    <property type="match status" value="1"/>
</dbReference>
<evidence type="ECO:0000313" key="1">
    <source>
        <dbReference type="EMBL" id="MBP0726972.1"/>
    </source>
</evidence>
<reference evidence="1" key="1">
    <citation type="submission" date="2021-04" db="EMBL/GenBank/DDBJ databases">
        <title>Genome seq and assembly of Bacillus sp.</title>
        <authorList>
            <person name="Chhetri G."/>
        </authorList>
    </citation>
    <scope>NUCLEOTIDE SEQUENCE</scope>
    <source>
        <strain evidence="1">RG28</strain>
    </source>
</reference>
<dbReference type="Proteomes" id="UP000682134">
    <property type="component" value="Unassembled WGS sequence"/>
</dbReference>
<proteinExistence type="predicted"/>
<organism evidence="1 2">
    <name type="scientific">Gottfriedia endophytica</name>
    <dbReference type="NCBI Taxonomy" id="2820819"/>
    <lineage>
        <taxon>Bacteria</taxon>
        <taxon>Bacillati</taxon>
        <taxon>Bacillota</taxon>
        <taxon>Bacilli</taxon>
        <taxon>Bacillales</taxon>
        <taxon>Bacillaceae</taxon>
        <taxon>Gottfriedia</taxon>
    </lineage>
</organism>
<dbReference type="EMBL" id="JAGIYQ010000017">
    <property type="protein sequence ID" value="MBP0726972.1"/>
    <property type="molecule type" value="Genomic_DNA"/>
</dbReference>
<dbReference type="InterPro" id="IPR046117">
    <property type="entry name" value="DUF6054"/>
</dbReference>
<dbReference type="RefSeq" id="WP_209407313.1">
    <property type="nucleotide sequence ID" value="NZ_JAGIYQ010000017.1"/>
</dbReference>
<sequence>MKHYLEFIVDVKPYQAVQLIFEDQELKSNLIFEDYKVTEVDEKEIAILVFEKYFLRNNSTATLTVTIDNFSGVTLVKCISSGNGEGLFDIGWGAGKSFIKPLRKKLESNIIEITKET</sequence>
<dbReference type="AlphaFoldDB" id="A0A940NMF2"/>
<protein>
    <submittedName>
        <fullName evidence="1">Uncharacterized protein</fullName>
    </submittedName>
</protein>
<name>A0A940NMF2_9BACI</name>
<gene>
    <name evidence="1" type="ORF">J5Y03_17580</name>
</gene>
<comment type="caution">
    <text evidence="1">The sequence shown here is derived from an EMBL/GenBank/DDBJ whole genome shotgun (WGS) entry which is preliminary data.</text>
</comment>
<evidence type="ECO:0000313" key="2">
    <source>
        <dbReference type="Proteomes" id="UP000682134"/>
    </source>
</evidence>
<accession>A0A940NMF2</accession>